<organism evidence="3 4">
    <name type="scientific">Butyrivibrio hungatei</name>
    <dbReference type="NCBI Taxonomy" id="185008"/>
    <lineage>
        <taxon>Bacteria</taxon>
        <taxon>Bacillati</taxon>
        <taxon>Bacillota</taxon>
        <taxon>Clostridia</taxon>
        <taxon>Lachnospirales</taxon>
        <taxon>Lachnospiraceae</taxon>
        <taxon>Butyrivibrio</taxon>
    </lineage>
</organism>
<sequence length="477" mass="54610">MGKKYNNSLRYRVIWVCLVFIVILCMALGTISFMIFRNTMFDEYRTRLTYVVDYTLKNIDVEDLEERIKTKEYSDTFNNLVDLMGRVRESYDLDFILLTVPCKTENGYDCMQIASGLTEAEKNGEDLKEDIPVPYLGDMIGDFLGEELCEMSYNVMKNNTGINYTTAKSDYGEDFSANASIRNASDEGIALFSCGFSTMDISNNLRKYIITMAVCGVVLAVIFISGMIFWLNERVIVPLQKIERTTRDFAQNSHSQKSPELLLMENPEIHTGDELESLADTIFSMSQDMREYAEDLMRSSNKIQNMSLEMTKVNEFALRDALTGVKNKAAYDKVEVRLNSDIITQTAQFGMLMIDINYLKKINDTFGHEAGDLYIKNMCTLICDTFENSPVFRVGGDEFVVLLENKDFNHMDELIDSLKSHMEELQNNKSLQPWERLSAAIGLAIYDESMDDDADSVLKRADRLMYQNKKDMKAVRT</sequence>
<gene>
    <name evidence="3" type="ORF">SAMN02910451_00075</name>
</gene>
<accession>A0A1G5ABD0</accession>
<dbReference type="InterPro" id="IPR050469">
    <property type="entry name" value="Diguanylate_Cyclase"/>
</dbReference>
<feature type="transmembrane region" description="Helical" evidence="1">
    <location>
        <begin position="12"/>
        <end position="36"/>
    </location>
</feature>
<feature type="transmembrane region" description="Helical" evidence="1">
    <location>
        <begin position="208"/>
        <end position="231"/>
    </location>
</feature>
<dbReference type="PANTHER" id="PTHR45138">
    <property type="entry name" value="REGULATORY COMPONENTS OF SENSORY TRANSDUCTION SYSTEM"/>
    <property type="match status" value="1"/>
</dbReference>
<dbReference type="Proteomes" id="UP000183047">
    <property type="component" value="Unassembled WGS sequence"/>
</dbReference>
<keyword evidence="1" id="KW-0812">Transmembrane</keyword>
<dbReference type="InterPro" id="IPR000160">
    <property type="entry name" value="GGDEF_dom"/>
</dbReference>
<keyword evidence="4" id="KW-1185">Reference proteome</keyword>
<dbReference type="InterPro" id="IPR029787">
    <property type="entry name" value="Nucleotide_cyclase"/>
</dbReference>
<dbReference type="Gene3D" id="3.30.70.270">
    <property type="match status" value="1"/>
</dbReference>
<dbReference type="Gene3D" id="6.10.340.10">
    <property type="match status" value="1"/>
</dbReference>
<reference evidence="4" key="1">
    <citation type="submission" date="2016-10" db="EMBL/GenBank/DDBJ databases">
        <authorList>
            <person name="Varghese N."/>
            <person name="Submissions S."/>
        </authorList>
    </citation>
    <scope>NUCLEOTIDE SEQUENCE [LARGE SCALE GENOMIC DNA]</scope>
    <source>
        <strain evidence="4">XBD2006</strain>
    </source>
</reference>
<keyword evidence="1" id="KW-0472">Membrane</keyword>
<dbReference type="PANTHER" id="PTHR45138:SF9">
    <property type="entry name" value="DIGUANYLATE CYCLASE DGCM-RELATED"/>
    <property type="match status" value="1"/>
</dbReference>
<protein>
    <submittedName>
        <fullName evidence="3">Diguanylate cyclase (GGDEF) domain-containing protein</fullName>
    </submittedName>
</protein>
<dbReference type="Pfam" id="PF00990">
    <property type="entry name" value="GGDEF"/>
    <property type="match status" value="1"/>
</dbReference>
<feature type="domain" description="GGDEF" evidence="2">
    <location>
        <begin position="347"/>
        <end position="477"/>
    </location>
</feature>
<dbReference type="GO" id="GO:0052621">
    <property type="term" value="F:diguanylate cyclase activity"/>
    <property type="evidence" value="ECO:0007669"/>
    <property type="project" value="TreeGrafter"/>
</dbReference>
<evidence type="ECO:0000256" key="1">
    <source>
        <dbReference type="SAM" id="Phobius"/>
    </source>
</evidence>
<dbReference type="NCBIfam" id="TIGR00254">
    <property type="entry name" value="GGDEF"/>
    <property type="match status" value="1"/>
</dbReference>
<keyword evidence="1" id="KW-1133">Transmembrane helix</keyword>
<evidence type="ECO:0000313" key="4">
    <source>
        <dbReference type="Proteomes" id="UP000183047"/>
    </source>
</evidence>
<dbReference type="OrthoDB" id="9804955at2"/>
<dbReference type="AlphaFoldDB" id="A0A1G5ABD0"/>
<proteinExistence type="predicted"/>
<dbReference type="PROSITE" id="PS50887">
    <property type="entry name" value="GGDEF"/>
    <property type="match status" value="1"/>
</dbReference>
<evidence type="ECO:0000259" key="2">
    <source>
        <dbReference type="PROSITE" id="PS50887"/>
    </source>
</evidence>
<evidence type="ECO:0000313" key="3">
    <source>
        <dbReference type="EMBL" id="SCX75194.1"/>
    </source>
</evidence>
<dbReference type="CDD" id="cd01949">
    <property type="entry name" value="GGDEF"/>
    <property type="match status" value="1"/>
</dbReference>
<dbReference type="RefSeq" id="WP_074460957.1">
    <property type="nucleotide sequence ID" value="NZ_FMUR01000003.1"/>
</dbReference>
<dbReference type="InterPro" id="IPR043128">
    <property type="entry name" value="Rev_trsase/Diguanyl_cyclase"/>
</dbReference>
<dbReference type="SUPFAM" id="SSF55073">
    <property type="entry name" value="Nucleotide cyclase"/>
    <property type="match status" value="1"/>
</dbReference>
<dbReference type="EMBL" id="FMUR01000003">
    <property type="protein sequence ID" value="SCX75194.1"/>
    <property type="molecule type" value="Genomic_DNA"/>
</dbReference>
<name>A0A1G5ABD0_9FIRM</name>
<dbReference type="SMART" id="SM00267">
    <property type="entry name" value="GGDEF"/>
    <property type="match status" value="1"/>
</dbReference>